<accession>A0A1F6A4K0</accession>
<gene>
    <name evidence="1" type="ORF">A2721_02820</name>
</gene>
<proteinExistence type="predicted"/>
<reference evidence="1 2" key="1">
    <citation type="journal article" date="2016" name="Nat. Commun.">
        <title>Thousands of microbial genomes shed light on interconnected biogeochemical processes in an aquifer system.</title>
        <authorList>
            <person name="Anantharaman K."/>
            <person name="Brown C.T."/>
            <person name="Hug L.A."/>
            <person name="Sharon I."/>
            <person name="Castelle C.J."/>
            <person name="Probst A.J."/>
            <person name="Thomas B.C."/>
            <person name="Singh A."/>
            <person name="Wilkins M.J."/>
            <person name="Karaoz U."/>
            <person name="Brodie E.L."/>
            <person name="Williams K.H."/>
            <person name="Hubbard S.S."/>
            <person name="Banfield J.F."/>
        </authorList>
    </citation>
    <scope>NUCLEOTIDE SEQUENCE [LARGE SCALE GENOMIC DNA]</scope>
</reference>
<dbReference type="STRING" id="1798381.A2721_02820"/>
<organism evidence="1 2">
    <name type="scientific">Candidatus Gottesmanbacteria bacterium RIFCSPHIGHO2_01_FULL_47_48</name>
    <dbReference type="NCBI Taxonomy" id="1798381"/>
    <lineage>
        <taxon>Bacteria</taxon>
        <taxon>Candidatus Gottesmaniibacteriota</taxon>
    </lineage>
</organism>
<evidence type="ECO:0000313" key="1">
    <source>
        <dbReference type="EMBL" id="OGG19434.1"/>
    </source>
</evidence>
<comment type="caution">
    <text evidence="1">The sequence shown here is derived from an EMBL/GenBank/DDBJ whole genome shotgun (WGS) entry which is preliminary data.</text>
</comment>
<dbReference type="EMBL" id="MFJK01000007">
    <property type="protein sequence ID" value="OGG19434.1"/>
    <property type="molecule type" value="Genomic_DNA"/>
</dbReference>
<dbReference type="AlphaFoldDB" id="A0A1F6A4K0"/>
<evidence type="ECO:0000313" key="2">
    <source>
        <dbReference type="Proteomes" id="UP000177871"/>
    </source>
</evidence>
<protein>
    <submittedName>
        <fullName evidence="1">Uncharacterized protein</fullName>
    </submittedName>
</protein>
<name>A0A1F6A4K0_9BACT</name>
<dbReference type="Proteomes" id="UP000177871">
    <property type="component" value="Unassembled WGS sequence"/>
</dbReference>
<sequence length="86" mass="9869">MKALTNRHDQAGIEATRKAIRPFRLAVTASGGKIDRDESNVHQEEHPPRWYSIDSVWFAFTNQRPRLLQAAEGALAQAVLRLRYRI</sequence>